<evidence type="ECO:0000313" key="2">
    <source>
        <dbReference type="Proteomes" id="UP000076882"/>
    </source>
</evidence>
<reference evidence="1 2" key="1">
    <citation type="submission" date="2016-03" db="EMBL/GenBank/DDBJ databases">
        <title>Comparative genomics of 54 Lactobacillus plantarum strains reveals genomic uncoupling from niche constraints.</title>
        <authorList>
            <person name="Martino M.E."/>
        </authorList>
    </citation>
    <scope>NUCLEOTIDE SEQUENCE [LARGE SCALE GENOMIC DNA]</scope>
    <source>
        <strain evidence="1 2">19.1</strain>
    </source>
</reference>
<dbReference type="AlphaFoldDB" id="A0A162GG77"/>
<dbReference type="EMBL" id="LUXM01000038">
    <property type="protein sequence ID" value="KZU92751.1"/>
    <property type="molecule type" value="Genomic_DNA"/>
</dbReference>
<dbReference type="PATRIC" id="fig|1590.201.peg.2657"/>
<comment type="caution">
    <text evidence="1">The sequence shown here is derived from an EMBL/GenBank/DDBJ whole genome shotgun (WGS) entry which is preliminary data.</text>
</comment>
<sequence>MVKRWLTGGQKAVKRWLFGGQNVKKRANAVRTWNPRHWRVGWPFLMASQQIPLCSLLL</sequence>
<dbReference type="Proteomes" id="UP000076882">
    <property type="component" value="Unassembled WGS sequence"/>
</dbReference>
<gene>
    <name evidence="1" type="ORF">Lp19_2733</name>
</gene>
<name>A0A162GG77_LACPN</name>
<proteinExistence type="predicted"/>
<protein>
    <submittedName>
        <fullName evidence="1">Uncharacterized protein</fullName>
    </submittedName>
</protein>
<evidence type="ECO:0000313" key="1">
    <source>
        <dbReference type="EMBL" id="KZU92751.1"/>
    </source>
</evidence>
<organism evidence="1 2">
    <name type="scientific">Lactiplantibacillus plantarum</name>
    <name type="common">Lactobacillus plantarum</name>
    <dbReference type="NCBI Taxonomy" id="1590"/>
    <lineage>
        <taxon>Bacteria</taxon>
        <taxon>Bacillati</taxon>
        <taxon>Bacillota</taxon>
        <taxon>Bacilli</taxon>
        <taxon>Lactobacillales</taxon>
        <taxon>Lactobacillaceae</taxon>
        <taxon>Lactiplantibacillus</taxon>
    </lineage>
</organism>
<accession>A0A162GG77</accession>